<proteinExistence type="predicted"/>
<accession>A0A9W4H2R1</accession>
<comment type="caution">
    <text evidence="2">The sequence shown here is derived from an EMBL/GenBank/DDBJ whole genome shotgun (WGS) entry which is preliminary data.</text>
</comment>
<evidence type="ECO:0000313" key="3">
    <source>
        <dbReference type="Proteomes" id="UP001153328"/>
    </source>
</evidence>
<feature type="compositionally biased region" description="Low complexity" evidence="1">
    <location>
        <begin position="9"/>
        <end position="20"/>
    </location>
</feature>
<feature type="compositionally biased region" description="Low complexity" evidence="1">
    <location>
        <begin position="49"/>
        <end position="64"/>
    </location>
</feature>
<feature type="compositionally biased region" description="Basic residues" evidence="1">
    <location>
        <begin position="188"/>
        <end position="198"/>
    </location>
</feature>
<feature type="region of interest" description="Disordered" evidence="1">
    <location>
        <begin position="1"/>
        <end position="131"/>
    </location>
</feature>
<sequence length="321" mass="35247">MPATAIPAARTSPRSTEPSSSRPPPSPVTAPATPPTSPTGSTHRRPGRSSRPSSPSPERGSTGRRPPDPGGGGQDGCRGRHPRSTTIQGETHATALTRTAVRHSRHGPGGDPAGGPRHRGTLGRRRLGRSDRALLCDRQGGLRLLQGAGPHRRRRREVRRAERHPLRLRAVQPAVGVQPALGDGGFRPYRRDRRRLRRPDRGSRPGGLPQPVRPAGLHHRQRLLQEDRPERRHHLPAQGRRLGTGDLAGPRHGLGDLPQLPHPAGRGQVLLLRQPGRGGEPGGGHPRCRRDQQQLRRLRRLRRVLRLLLQPPGHRGDRQLR</sequence>
<name>A0A9W4H2R1_9ACTN</name>
<dbReference type="AlphaFoldDB" id="A0A9W4H2R1"/>
<feature type="region of interest" description="Disordered" evidence="1">
    <location>
        <begin position="145"/>
        <end position="294"/>
    </location>
</feature>
<feature type="compositionally biased region" description="Basic residues" evidence="1">
    <location>
        <begin position="116"/>
        <end position="127"/>
    </location>
</feature>
<reference evidence="2" key="1">
    <citation type="submission" date="2021-06" db="EMBL/GenBank/DDBJ databases">
        <authorList>
            <person name="Arsene-Ploetze F."/>
        </authorList>
    </citation>
    <scope>NUCLEOTIDE SEQUENCE</scope>
    <source>
        <strain evidence="2">SBRY1</strain>
    </source>
</reference>
<feature type="compositionally biased region" description="Gly residues" evidence="1">
    <location>
        <begin position="276"/>
        <end position="285"/>
    </location>
</feature>
<protein>
    <submittedName>
        <fullName evidence="2">Uncharacterized protein</fullName>
    </submittedName>
</protein>
<feature type="compositionally biased region" description="Polar residues" evidence="1">
    <location>
        <begin position="84"/>
        <end position="97"/>
    </location>
</feature>
<keyword evidence="3" id="KW-1185">Reference proteome</keyword>
<organism evidence="2 3">
    <name type="scientific">Actinacidiphila bryophytorum</name>
    <dbReference type="NCBI Taxonomy" id="1436133"/>
    <lineage>
        <taxon>Bacteria</taxon>
        <taxon>Bacillati</taxon>
        <taxon>Actinomycetota</taxon>
        <taxon>Actinomycetes</taxon>
        <taxon>Kitasatosporales</taxon>
        <taxon>Streptomycetaceae</taxon>
        <taxon>Actinacidiphila</taxon>
    </lineage>
</organism>
<dbReference type="Proteomes" id="UP001153328">
    <property type="component" value="Unassembled WGS sequence"/>
</dbReference>
<feature type="compositionally biased region" description="Pro residues" evidence="1">
    <location>
        <begin position="21"/>
        <end position="37"/>
    </location>
</feature>
<dbReference type="EMBL" id="CAJVAX010000018">
    <property type="protein sequence ID" value="CAG7646127.1"/>
    <property type="molecule type" value="Genomic_DNA"/>
</dbReference>
<gene>
    <name evidence="2" type="ORF">SBRY_40333</name>
</gene>
<evidence type="ECO:0000256" key="1">
    <source>
        <dbReference type="SAM" id="MobiDB-lite"/>
    </source>
</evidence>
<evidence type="ECO:0000313" key="2">
    <source>
        <dbReference type="EMBL" id="CAG7646127.1"/>
    </source>
</evidence>